<comment type="caution">
    <text evidence="1">The sequence shown here is derived from an EMBL/GenBank/DDBJ whole genome shotgun (WGS) entry which is preliminary data.</text>
</comment>
<dbReference type="Gene3D" id="1.10.1740.10">
    <property type="match status" value="1"/>
</dbReference>
<evidence type="ECO:0008006" key="3">
    <source>
        <dbReference type="Google" id="ProtNLM"/>
    </source>
</evidence>
<proteinExistence type="predicted"/>
<dbReference type="GO" id="GO:0006352">
    <property type="term" value="P:DNA-templated transcription initiation"/>
    <property type="evidence" value="ECO:0007669"/>
    <property type="project" value="InterPro"/>
</dbReference>
<dbReference type="EMBL" id="PCRF01000092">
    <property type="protein sequence ID" value="PIP16470.1"/>
    <property type="molecule type" value="Genomic_DNA"/>
</dbReference>
<organism evidence="1 2">
    <name type="scientific">bacterium (Candidatus Ratteibacteria) CG23_combo_of_CG06-09_8_20_14_all_48_7</name>
    <dbReference type="NCBI Taxonomy" id="2014292"/>
    <lineage>
        <taxon>Bacteria</taxon>
        <taxon>Candidatus Ratteibacteria</taxon>
    </lineage>
</organism>
<dbReference type="Proteomes" id="UP000230392">
    <property type="component" value="Unassembled WGS sequence"/>
</dbReference>
<dbReference type="SUPFAM" id="SSF88946">
    <property type="entry name" value="Sigma2 domain of RNA polymerase sigma factors"/>
    <property type="match status" value="1"/>
</dbReference>
<accession>A0A2G9YB74</accession>
<dbReference type="InterPro" id="IPR013325">
    <property type="entry name" value="RNA_pol_sigma_r2"/>
</dbReference>
<sequence>MWRSYRDIVWYYPKISLSEERRLIAKAQKGSKKSKNEIVLRHIGFLIFRIHRRVFPELLQRFGEDLLEEAILIVYKKVDSYDLCYRDKQGNLRPVKFVSYVWKRIDGFIIDYLRKEINKPTVPYDDGTILKRKKGNAANMVNDE</sequence>
<evidence type="ECO:0000313" key="1">
    <source>
        <dbReference type="EMBL" id="PIP16470.1"/>
    </source>
</evidence>
<protein>
    <recommendedName>
        <fullName evidence="3">RNA polymerase sigma-70 region 2 domain-containing protein</fullName>
    </recommendedName>
</protein>
<reference evidence="1 2" key="1">
    <citation type="submission" date="2017-09" db="EMBL/GenBank/DDBJ databases">
        <title>Depth-based differentiation of microbial function through sediment-hosted aquifers and enrichment of novel symbionts in the deep terrestrial subsurface.</title>
        <authorList>
            <person name="Probst A.J."/>
            <person name="Ladd B."/>
            <person name="Jarett J.K."/>
            <person name="Geller-Mcgrath D.E."/>
            <person name="Sieber C.M."/>
            <person name="Emerson J.B."/>
            <person name="Anantharaman K."/>
            <person name="Thomas B.C."/>
            <person name="Malmstrom R."/>
            <person name="Stieglmeier M."/>
            <person name="Klingl A."/>
            <person name="Woyke T."/>
            <person name="Ryan C.M."/>
            <person name="Banfield J.F."/>
        </authorList>
    </citation>
    <scope>NUCLEOTIDE SEQUENCE [LARGE SCALE GENOMIC DNA]</scope>
    <source>
        <strain evidence="1">CG23_combo_of_CG06-09_8_20_14_all_48_7</strain>
    </source>
</reference>
<gene>
    <name evidence="1" type="ORF">COX46_02000</name>
</gene>
<dbReference type="GO" id="GO:0003700">
    <property type="term" value="F:DNA-binding transcription factor activity"/>
    <property type="evidence" value="ECO:0007669"/>
    <property type="project" value="InterPro"/>
</dbReference>
<dbReference type="AlphaFoldDB" id="A0A2G9YB74"/>
<evidence type="ECO:0000313" key="2">
    <source>
        <dbReference type="Proteomes" id="UP000230392"/>
    </source>
</evidence>
<name>A0A2G9YB74_9BACT</name>